<evidence type="ECO:0000259" key="4">
    <source>
        <dbReference type="Pfam" id="PF24097"/>
    </source>
</evidence>
<dbReference type="InterPro" id="IPR056542">
    <property type="entry name" value="Ig-like_POM152_1st"/>
</dbReference>
<dbReference type="InterPro" id="IPR056540">
    <property type="entry name" value="TMD_POM152"/>
</dbReference>
<dbReference type="GO" id="GO:0070762">
    <property type="term" value="C:nuclear pore transmembrane ring"/>
    <property type="evidence" value="ECO:0007669"/>
    <property type="project" value="TreeGrafter"/>
</dbReference>
<dbReference type="EMBL" id="AZGZ01000015">
    <property type="protein sequence ID" value="KZZ90942.1"/>
    <property type="molecule type" value="Genomic_DNA"/>
</dbReference>
<dbReference type="OrthoDB" id="5529162at2759"/>
<evidence type="ECO:0000313" key="8">
    <source>
        <dbReference type="EMBL" id="KZZ90942.1"/>
    </source>
</evidence>
<evidence type="ECO:0000259" key="6">
    <source>
        <dbReference type="Pfam" id="PF24519"/>
    </source>
</evidence>
<keyword evidence="2" id="KW-0472">Membrane</keyword>
<evidence type="ECO:0000256" key="2">
    <source>
        <dbReference type="SAM" id="Phobius"/>
    </source>
</evidence>
<feature type="domain" description="Nucleoporin POM152 immunoglobulin-like" evidence="3">
    <location>
        <begin position="902"/>
        <end position="983"/>
    </location>
</feature>
<feature type="transmembrane region" description="Helical" evidence="2">
    <location>
        <begin position="117"/>
        <end position="136"/>
    </location>
</feature>
<dbReference type="InterPro" id="IPR037701">
    <property type="entry name" value="Pom152"/>
</dbReference>
<keyword evidence="9" id="KW-1185">Reference proteome</keyword>
<comment type="caution">
    <text evidence="8">The sequence shown here is derived from an EMBL/GenBank/DDBJ whole genome shotgun (WGS) entry which is preliminary data.</text>
</comment>
<dbReference type="PANTHER" id="PTHR28206">
    <property type="entry name" value="NUCLEOPORIN POM152"/>
    <property type="match status" value="1"/>
</dbReference>
<sequence>MSDHPLLPSSFPETPRGPLRTPRRSGRPDTFSSGFQRGPPLTPRPTFTPQKKSKAPTELKPAPSKATAPKNKDAPFIPFDIIDAPSQRTYVVSFYIILNAWRLYEHFTSSDSLDSTWLFLKWVTIDGVFLFGLPALRIPWLEWAFPTTLAVFLLHAVANIFLMFNIPIPIVSWMSALLKLAYDRELAISGRSVKPYDILHNSSLILGRQTIQILPEGSAVLNPERESFCLDSPRSSVSIPIRVNQTSPILIELVRFDLETGENETITINAKQAKQMKRQADKGYAKSDTNTPRDLMFSVRKTGVYQLRRVIDDSKLEVRRRPLDTLVINCPKARFATSSEHRCKGELSDLSLLVEGTPPLKVKYSRSRNGINQGESIQSIQPEFLRSPLISPTALKSFVDPAQPDLQWARSQKFHLRLNETLGGSGEWTYIVEQVQDGGGNFVNYTQLHDDYDQPTSKNNLQVQRFTVHERPVISFDGCNSQSFIEAPKGKAVDLPVKFHSAGGKISQDGPYEISYSFSNDSQMEFSTTELHGATMDNTKQRPRIQAPGWYALTSVKSKFCAGEVYEPSSCYLHNPPEPSLAIRYERLSDKCAGISVGLHVHLDLLGTPPFRLTYTVETSRGIKPYTLNIDTMRSDLMLTPSEAGHYRYEFVDIADNIYGPRSLKGQVPILEQDVRPPASAEIIKLTPKDTACFGESVTAEVMMHGEPPWTLEYELVHKGKRVRGKVESDTQLETIDTGVLRDGGEYMIALTSIKDKTECKRNLKEQVTFNVRPRRPRAAFGEIDKKRSVWALEDRPVDIPIRLEGVAPFMVKMVNLHDETAPPVIKMLSSENSVIQVQNNGLYELVSAKDATCPGSVDKKANQFEVKWIERPKIVTIDGRRFHDGKPVIKEEVCENDEQILELGLEGHPPYILRYEEQRKPLNGASTTKIHELEPALNSASIGLDTSRAGSYTYKFTGLGDNLYTFDKKGQTSVVVEQRVNPRPSARFESPNQIYGFCKEGSETEELIPVVLEGQPPFALEVAIKHHSSAKPEIISIPHVDTNNYLLPLPRDHLHLGHHEVSIHMVRDFRGCQRTTELDGSTVKVVVSDTPTIVPLESQTDYCVGERISFSLSGHAPFDVFYDFNDVQRKAHIQNTIFRRIAEQPGRFTITGVSDNASGKCKAHTDLTKIIHEMPSVRISQGTNAITEIHEGGEVDIMFEFWGTPPFEFTYTRSSIARKNKKAEILDTKQDISYEHTKIVRASDEGTYEVVAIKDKYCSFSVQDLGKDSGRRR</sequence>
<name>A0A167Y757_9EURO</name>
<dbReference type="Pfam" id="PF24097">
    <property type="entry name" value="TMD_POM152"/>
    <property type="match status" value="1"/>
</dbReference>
<keyword evidence="2" id="KW-0812">Transmembrane</keyword>
<feature type="region of interest" description="Disordered" evidence="1">
    <location>
        <begin position="1"/>
        <end position="71"/>
    </location>
</feature>
<feature type="domain" description="Nucleoporin POM152 Ig-like" evidence="5">
    <location>
        <begin position="776"/>
        <end position="863"/>
    </location>
</feature>
<dbReference type="GO" id="GO:0017056">
    <property type="term" value="F:structural constituent of nuclear pore"/>
    <property type="evidence" value="ECO:0007669"/>
    <property type="project" value="InterPro"/>
</dbReference>
<dbReference type="Pfam" id="PF24527">
    <property type="entry name" value="Ig-like_Pom152_9"/>
    <property type="match status" value="1"/>
</dbReference>
<dbReference type="GO" id="GO:0006606">
    <property type="term" value="P:protein import into nucleus"/>
    <property type="evidence" value="ECO:0007669"/>
    <property type="project" value="TreeGrafter"/>
</dbReference>
<feature type="domain" description="Nucleoporin POM152 Ig-like" evidence="5">
    <location>
        <begin position="1176"/>
        <end position="1264"/>
    </location>
</feature>
<evidence type="ECO:0000313" key="9">
    <source>
        <dbReference type="Proteomes" id="UP000242877"/>
    </source>
</evidence>
<proteinExistence type="predicted"/>
<evidence type="ECO:0000259" key="5">
    <source>
        <dbReference type="Pfam" id="PF24312"/>
    </source>
</evidence>
<dbReference type="Pfam" id="PF24519">
    <property type="entry name" value="Ig-like_Pom152_1"/>
    <property type="match status" value="1"/>
</dbReference>
<dbReference type="InterPro" id="IPR056541">
    <property type="entry name" value="Ig-like_POM152"/>
</dbReference>
<dbReference type="AlphaFoldDB" id="A0A167Y757"/>
<dbReference type="Pfam" id="PF23664">
    <property type="entry name" value="Ig_Pom152"/>
    <property type="match status" value="2"/>
</dbReference>
<dbReference type="GO" id="GO:0006999">
    <property type="term" value="P:nuclear pore organization"/>
    <property type="evidence" value="ECO:0007669"/>
    <property type="project" value="TreeGrafter"/>
</dbReference>
<feature type="domain" description="Nucleoporin POM152 immunoglobulin-like" evidence="3">
    <location>
        <begin position="575"/>
        <end position="677"/>
    </location>
</feature>
<dbReference type="InterPro" id="IPR056544">
    <property type="entry name" value="Ig_POM152"/>
</dbReference>
<reference evidence="8 9" key="1">
    <citation type="journal article" date="2016" name="Genome Biol. Evol.">
        <title>Divergent and convergent evolution of fungal pathogenicity.</title>
        <authorList>
            <person name="Shang Y."/>
            <person name="Xiao G."/>
            <person name="Zheng P."/>
            <person name="Cen K."/>
            <person name="Zhan S."/>
            <person name="Wang C."/>
        </authorList>
    </citation>
    <scope>NUCLEOTIDE SEQUENCE [LARGE SCALE GENOMIC DNA]</scope>
    <source>
        <strain evidence="8 9">ARSEF 7405</strain>
    </source>
</reference>
<keyword evidence="2" id="KW-1133">Transmembrane helix</keyword>
<evidence type="ECO:0000256" key="1">
    <source>
        <dbReference type="SAM" id="MobiDB-lite"/>
    </source>
</evidence>
<dbReference type="InterPro" id="IPR056543">
    <property type="entry name" value="Ig-like_POM152_9th"/>
</dbReference>
<protein>
    <submittedName>
        <fullName evidence="8">Nuclear envelope pore membrane protein</fullName>
    </submittedName>
</protein>
<accession>A0A167Y757</accession>
<organism evidence="8 9">
    <name type="scientific">Ascosphaera apis ARSEF 7405</name>
    <dbReference type="NCBI Taxonomy" id="392613"/>
    <lineage>
        <taxon>Eukaryota</taxon>
        <taxon>Fungi</taxon>
        <taxon>Dikarya</taxon>
        <taxon>Ascomycota</taxon>
        <taxon>Pezizomycotina</taxon>
        <taxon>Eurotiomycetes</taxon>
        <taxon>Eurotiomycetidae</taxon>
        <taxon>Onygenales</taxon>
        <taxon>Ascosphaeraceae</taxon>
        <taxon>Ascosphaera</taxon>
    </lineage>
</organism>
<dbReference type="VEuPathDB" id="FungiDB:AAP_03583"/>
<feature type="transmembrane region" description="Helical" evidence="2">
    <location>
        <begin position="143"/>
        <end position="164"/>
    </location>
</feature>
<feature type="domain" description="Nucleoporin POM152 ninth Ig-like" evidence="7">
    <location>
        <begin position="1092"/>
        <end position="1171"/>
    </location>
</feature>
<feature type="domain" description="Nucleoporin POM152 first Ig-like" evidence="6">
    <location>
        <begin position="218"/>
        <end position="327"/>
    </location>
</feature>
<dbReference type="Proteomes" id="UP000242877">
    <property type="component" value="Unassembled WGS sequence"/>
</dbReference>
<dbReference type="Pfam" id="PF24312">
    <property type="entry name" value="Ig-like_POM152"/>
    <property type="match status" value="3"/>
</dbReference>
<dbReference type="PANTHER" id="PTHR28206:SF1">
    <property type="entry name" value="NUCLEOPORIN POM152"/>
    <property type="match status" value="1"/>
</dbReference>
<evidence type="ECO:0000259" key="7">
    <source>
        <dbReference type="Pfam" id="PF24527"/>
    </source>
</evidence>
<feature type="domain" description="Nucleoporin POM152 Ig-like" evidence="5">
    <location>
        <begin position="471"/>
        <end position="571"/>
    </location>
</feature>
<feature type="domain" description="Nucleoporin POM152 N-terminal transmembrane" evidence="4">
    <location>
        <begin position="83"/>
        <end position="167"/>
    </location>
</feature>
<gene>
    <name evidence="8" type="ORF">AAP_03583</name>
</gene>
<evidence type="ECO:0000259" key="3">
    <source>
        <dbReference type="Pfam" id="PF23664"/>
    </source>
</evidence>